<organism evidence="1 2">
    <name type="scientific">Candidatus Magasanikbacteria bacterium GW2011_GWC2_41_17</name>
    <dbReference type="NCBI Taxonomy" id="1619048"/>
    <lineage>
        <taxon>Bacteria</taxon>
        <taxon>Candidatus Magasanikiibacteriota</taxon>
    </lineage>
</organism>
<sequence length="106" mass="12220">MQARVVDRKLEPLFKKLMLEHKYYEAARFAYALAVSHRSRRNHLDARKWGKACLQLLGVCSVSLSDWERDTTPIVLGGINVPAPIYPDLVKKNLWWLLTNKDGKSL</sequence>
<comment type="caution">
    <text evidence="1">The sequence shown here is derived from an EMBL/GenBank/DDBJ whole genome shotgun (WGS) entry which is preliminary data.</text>
</comment>
<proteinExistence type="predicted"/>
<evidence type="ECO:0000313" key="2">
    <source>
        <dbReference type="Proteomes" id="UP000034108"/>
    </source>
</evidence>
<protein>
    <submittedName>
        <fullName evidence="1">Uncharacterized protein</fullName>
    </submittedName>
</protein>
<reference evidence="1 2" key="1">
    <citation type="journal article" date="2015" name="Nature">
        <title>rRNA introns, odd ribosomes, and small enigmatic genomes across a large radiation of phyla.</title>
        <authorList>
            <person name="Brown C.T."/>
            <person name="Hug L.A."/>
            <person name="Thomas B.C."/>
            <person name="Sharon I."/>
            <person name="Castelle C.J."/>
            <person name="Singh A."/>
            <person name="Wilkins M.J."/>
            <person name="Williams K.H."/>
            <person name="Banfield J.F."/>
        </authorList>
    </citation>
    <scope>NUCLEOTIDE SEQUENCE [LARGE SCALE GENOMIC DNA]</scope>
</reference>
<name>A0A0G0VHE3_9BACT</name>
<gene>
    <name evidence="1" type="ORF">UU49_C0011G0007</name>
</gene>
<dbReference type="AlphaFoldDB" id="A0A0G0VHE3"/>
<dbReference type="STRING" id="1619048.UU49_C0011G0007"/>
<accession>A0A0G0VHE3</accession>
<dbReference type="EMBL" id="LCAV01000011">
    <property type="protein sequence ID" value="KKR99071.1"/>
    <property type="molecule type" value="Genomic_DNA"/>
</dbReference>
<evidence type="ECO:0000313" key="1">
    <source>
        <dbReference type="EMBL" id="KKR99071.1"/>
    </source>
</evidence>
<dbReference type="Proteomes" id="UP000034108">
    <property type="component" value="Unassembled WGS sequence"/>
</dbReference>